<evidence type="ECO:0000313" key="2">
    <source>
        <dbReference type="EMBL" id="WAS96348.1"/>
    </source>
</evidence>
<dbReference type="EMBL" id="CP114040">
    <property type="protein sequence ID" value="WAS96348.1"/>
    <property type="molecule type" value="Genomic_DNA"/>
</dbReference>
<proteinExistence type="predicted"/>
<feature type="region of interest" description="Disordered" evidence="1">
    <location>
        <begin position="1"/>
        <end position="27"/>
    </location>
</feature>
<reference evidence="2" key="1">
    <citation type="submission" date="2022-11" db="EMBL/GenBank/DDBJ databases">
        <title>Minimal conservation of predation-associated metabolite biosynthetic gene clusters underscores biosynthetic potential of Myxococcota including descriptions for ten novel species: Archangium lansinium sp. nov., Myxococcus landrumus sp. nov., Nannocystis bai.</title>
        <authorList>
            <person name="Ahearne A."/>
            <person name="Stevens C."/>
            <person name="Dowd S."/>
        </authorList>
    </citation>
    <scope>NUCLEOTIDE SEQUENCE</scope>
    <source>
        <strain evidence="2">Fl3</strain>
    </source>
</reference>
<keyword evidence="3" id="KW-1185">Reference proteome</keyword>
<name>A0ABY7HB43_9BACT</name>
<evidence type="ECO:0008006" key="4">
    <source>
        <dbReference type="Google" id="ProtNLM"/>
    </source>
</evidence>
<protein>
    <recommendedName>
        <fullName evidence="4">Threonine dehydratase</fullName>
    </recommendedName>
</protein>
<gene>
    <name evidence="2" type="ORF">O0S08_09325</name>
</gene>
<evidence type="ECO:0000256" key="1">
    <source>
        <dbReference type="SAM" id="MobiDB-lite"/>
    </source>
</evidence>
<accession>A0ABY7HB43</accession>
<organism evidence="2 3">
    <name type="scientific">Nannocystis punicea</name>
    <dbReference type="NCBI Taxonomy" id="2995304"/>
    <lineage>
        <taxon>Bacteria</taxon>
        <taxon>Pseudomonadati</taxon>
        <taxon>Myxococcota</taxon>
        <taxon>Polyangia</taxon>
        <taxon>Nannocystales</taxon>
        <taxon>Nannocystaceae</taxon>
        <taxon>Nannocystis</taxon>
    </lineage>
</organism>
<evidence type="ECO:0000313" key="3">
    <source>
        <dbReference type="Proteomes" id="UP001164459"/>
    </source>
</evidence>
<dbReference type="Proteomes" id="UP001164459">
    <property type="component" value="Chromosome"/>
</dbReference>
<sequence>MQHEGHVDYLHEGHLHHPRGEHYDEHRLAASTANPSECTPEHRCGGHADGHVHGPDCGHPAVPHGDHVDYLVGDHLHHPCEGHCDHHGRVTVVGAT</sequence>